<comment type="subcellular location">
    <subcellularLocation>
        <location evidence="1">Nucleus</location>
    </subcellularLocation>
</comment>
<evidence type="ECO:0000256" key="7">
    <source>
        <dbReference type="ARBA" id="ARBA00023159"/>
    </source>
</evidence>
<evidence type="ECO:0000256" key="8">
    <source>
        <dbReference type="ARBA" id="ARBA00023163"/>
    </source>
</evidence>
<keyword evidence="8" id="KW-0804">Transcription</keyword>
<dbReference type="InterPro" id="IPR000812">
    <property type="entry name" value="TFIIB"/>
</dbReference>
<dbReference type="CDD" id="cd20553">
    <property type="entry name" value="CYCLIN_TFIIIB90_rpt1"/>
    <property type="match status" value="1"/>
</dbReference>
<keyword evidence="14" id="KW-1185">Reference proteome</keyword>
<keyword evidence="6" id="KW-0805">Transcription regulation</keyword>
<evidence type="ECO:0000256" key="4">
    <source>
        <dbReference type="ARBA" id="ARBA00022771"/>
    </source>
</evidence>
<dbReference type="InterPro" id="IPR013150">
    <property type="entry name" value="TFIIB_cyclin"/>
</dbReference>
<evidence type="ECO:0000256" key="1">
    <source>
        <dbReference type="ARBA" id="ARBA00004123"/>
    </source>
</evidence>
<dbReference type="GO" id="GO:0070897">
    <property type="term" value="P:transcription preinitiation complex assembly"/>
    <property type="evidence" value="ECO:0007669"/>
    <property type="project" value="InterPro"/>
</dbReference>
<keyword evidence="9" id="KW-0539">Nucleus</keyword>
<dbReference type="Gene3D" id="1.10.472.10">
    <property type="entry name" value="Cyclin-like"/>
    <property type="match status" value="2"/>
</dbReference>
<evidence type="ECO:0000259" key="12">
    <source>
        <dbReference type="SMART" id="SM00385"/>
    </source>
</evidence>
<dbReference type="InterPro" id="IPR036915">
    <property type="entry name" value="Cyclin-like_sf"/>
</dbReference>
<dbReference type="CDD" id="cd20554">
    <property type="entry name" value="CYCLIN_TFIIIB90_rpt2"/>
    <property type="match status" value="1"/>
</dbReference>
<comment type="similarity">
    <text evidence="2">Belongs to the TFIIB family.</text>
</comment>
<dbReference type="GO" id="GO:0001006">
    <property type="term" value="F:RNA polymerase III type 3 promoter sequence-specific DNA binding"/>
    <property type="evidence" value="ECO:0007669"/>
    <property type="project" value="TreeGrafter"/>
</dbReference>
<evidence type="ECO:0000256" key="9">
    <source>
        <dbReference type="ARBA" id="ARBA00023242"/>
    </source>
</evidence>
<dbReference type="FunFam" id="1.10.472.10:FF:000002">
    <property type="entry name" value="Transcription factor IIIB 90 kDa subunit"/>
    <property type="match status" value="1"/>
</dbReference>
<dbReference type="GO" id="GO:0097550">
    <property type="term" value="C:transcription preinitiation complex"/>
    <property type="evidence" value="ECO:0007669"/>
    <property type="project" value="TreeGrafter"/>
</dbReference>
<name>A0A4P9XPW4_9FUNG</name>
<dbReference type="SUPFAM" id="SSF47954">
    <property type="entry name" value="Cyclin-like"/>
    <property type="match status" value="2"/>
</dbReference>
<proteinExistence type="inferred from homology"/>
<keyword evidence="5" id="KW-0862">Zinc</keyword>
<keyword evidence="4" id="KW-0863">Zinc-finger</keyword>
<evidence type="ECO:0000256" key="2">
    <source>
        <dbReference type="ARBA" id="ARBA00010857"/>
    </source>
</evidence>
<dbReference type="GO" id="GO:0017025">
    <property type="term" value="F:TBP-class protein binding"/>
    <property type="evidence" value="ECO:0007669"/>
    <property type="project" value="InterPro"/>
</dbReference>
<dbReference type="PRINTS" id="PR00685">
    <property type="entry name" value="TIFACTORIIB"/>
</dbReference>
<dbReference type="InterPro" id="IPR011665">
    <property type="entry name" value="BRF1_TBP-bd_dom"/>
</dbReference>
<dbReference type="GO" id="GO:0000126">
    <property type="term" value="C:transcription factor TFIIIB complex"/>
    <property type="evidence" value="ECO:0007669"/>
    <property type="project" value="UniProtKB-ARBA"/>
</dbReference>
<dbReference type="Pfam" id="PF08271">
    <property type="entry name" value="Zn_Ribbon_TF"/>
    <property type="match status" value="1"/>
</dbReference>
<evidence type="ECO:0000256" key="6">
    <source>
        <dbReference type="ARBA" id="ARBA00023015"/>
    </source>
</evidence>
<dbReference type="Gene3D" id="1.20.5.650">
    <property type="entry name" value="Single helix bin"/>
    <property type="match status" value="1"/>
</dbReference>
<dbReference type="SUPFAM" id="SSF57783">
    <property type="entry name" value="Zinc beta-ribbon"/>
    <property type="match status" value="1"/>
</dbReference>
<dbReference type="OrthoDB" id="511529at2759"/>
<dbReference type="Pfam" id="PF00382">
    <property type="entry name" value="TFIIB"/>
    <property type="match status" value="2"/>
</dbReference>
<dbReference type="FunFam" id="1.10.472.10:FF:000007">
    <property type="entry name" value="Transcription factor IIIB 90 kDa subunit"/>
    <property type="match status" value="1"/>
</dbReference>
<protein>
    <recommendedName>
        <fullName evidence="10">B-related factor 1</fullName>
    </recommendedName>
</protein>
<gene>
    <name evidence="13" type="ORF">THASP1DRAFT_23885</name>
</gene>
<dbReference type="GO" id="GO:0005634">
    <property type="term" value="C:nucleus"/>
    <property type="evidence" value="ECO:0007669"/>
    <property type="project" value="UniProtKB-SubCell"/>
</dbReference>
<sequence length="514" mass="56685">MPCKGCGGNTFEHDDAQGNAFCVQCGVVFEENTLAKEVEFGEKSNGAAVLMGSYVSAGQGRAISFGSNRRQATLESKEQSIANGRRHIQALATALRISERYVEAAQRYFNLALAYNFTRGRTTQSVTAACLYVACRMERTSHMLIDFSDVLQVNVFSLGNTFLKLVKELNLRLPLVDPSIYIHRFAAMLDFGDMTPTVATDALRLVQRMGRDWIQTGRRPAGICGACLLIAARMHSFRRTRSEVMRVVKIGDATLKRRLHEFMATPSGKLSMADFQTISLEDACDPPAFTHGKQNPKAGVSPAIAMPADAIANATEVSTKFSGPEIDENVENWSDIDDEEISCVFLTESEVVEKTEMWEETNRDYLEKLAGADDCMYRRKRGDPPVDESAQTAAEAAKKMLSAKKYSRKINYAVIDVLFDGEPSESTAESVTADNVEASTIAADVIKYEVVEEPGVVTLSVEASATAKNVASSVPAGAEEEEEEEEDDDEEEEELVHEQDVYNSYDDAYDEYND</sequence>
<dbReference type="PANTHER" id="PTHR11618">
    <property type="entry name" value="TRANSCRIPTION INITIATION FACTOR IIB-RELATED"/>
    <property type="match status" value="1"/>
</dbReference>
<dbReference type="InterPro" id="IPR013763">
    <property type="entry name" value="Cyclin-like_dom"/>
</dbReference>
<keyword evidence="3" id="KW-0479">Metal-binding</keyword>
<dbReference type="STRING" id="78915.A0A4P9XPW4"/>
<evidence type="ECO:0000256" key="11">
    <source>
        <dbReference type="SAM" id="MobiDB-lite"/>
    </source>
</evidence>
<feature type="domain" description="Cyclin-like" evidence="12">
    <location>
        <begin position="86"/>
        <end position="167"/>
    </location>
</feature>
<reference evidence="14" key="1">
    <citation type="journal article" date="2018" name="Nat. Microbiol.">
        <title>Leveraging single-cell genomics to expand the fungal tree of life.</title>
        <authorList>
            <person name="Ahrendt S.R."/>
            <person name="Quandt C.A."/>
            <person name="Ciobanu D."/>
            <person name="Clum A."/>
            <person name="Salamov A."/>
            <person name="Andreopoulos B."/>
            <person name="Cheng J.F."/>
            <person name="Woyke T."/>
            <person name="Pelin A."/>
            <person name="Henrissat B."/>
            <person name="Reynolds N.K."/>
            <person name="Benny G.L."/>
            <person name="Smith M.E."/>
            <person name="James T.Y."/>
            <person name="Grigoriev I.V."/>
        </authorList>
    </citation>
    <scope>NUCLEOTIDE SEQUENCE [LARGE SCALE GENOMIC DNA]</scope>
    <source>
        <strain evidence="14">RSA 1356</strain>
    </source>
</reference>
<evidence type="ECO:0000256" key="3">
    <source>
        <dbReference type="ARBA" id="ARBA00022723"/>
    </source>
</evidence>
<evidence type="ECO:0000256" key="5">
    <source>
        <dbReference type="ARBA" id="ARBA00022833"/>
    </source>
</evidence>
<accession>A0A4P9XPW4</accession>
<dbReference type="GO" id="GO:0000995">
    <property type="term" value="F:RNA polymerase III general transcription initiation factor activity"/>
    <property type="evidence" value="ECO:0007669"/>
    <property type="project" value="TreeGrafter"/>
</dbReference>
<dbReference type="Proteomes" id="UP000271241">
    <property type="component" value="Unassembled WGS sequence"/>
</dbReference>
<dbReference type="SMART" id="SM00385">
    <property type="entry name" value="CYCLIN"/>
    <property type="match status" value="2"/>
</dbReference>
<feature type="compositionally biased region" description="Acidic residues" evidence="11">
    <location>
        <begin position="478"/>
        <end position="495"/>
    </location>
</feature>
<evidence type="ECO:0000256" key="10">
    <source>
        <dbReference type="ARBA" id="ARBA00031009"/>
    </source>
</evidence>
<dbReference type="AlphaFoldDB" id="A0A4P9XPW4"/>
<organism evidence="13 14">
    <name type="scientific">Thamnocephalis sphaerospora</name>
    <dbReference type="NCBI Taxonomy" id="78915"/>
    <lineage>
        <taxon>Eukaryota</taxon>
        <taxon>Fungi</taxon>
        <taxon>Fungi incertae sedis</taxon>
        <taxon>Zoopagomycota</taxon>
        <taxon>Zoopagomycotina</taxon>
        <taxon>Zoopagomycetes</taxon>
        <taxon>Zoopagales</taxon>
        <taxon>Sigmoideomycetaceae</taxon>
        <taxon>Thamnocephalis</taxon>
    </lineage>
</organism>
<dbReference type="InterPro" id="IPR013137">
    <property type="entry name" value="Znf_TFIIB"/>
</dbReference>
<dbReference type="PANTHER" id="PTHR11618:SF4">
    <property type="entry name" value="TRANSCRIPTION FACTOR IIIB 90 KDA SUBUNIT"/>
    <property type="match status" value="1"/>
</dbReference>
<evidence type="ECO:0000313" key="14">
    <source>
        <dbReference type="Proteomes" id="UP000271241"/>
    </source>
</evidence>
<evidence type="ECO:0000313" key="13">
    <source>
        <dbReference type="EMBL" id="RKP08064.1"/>
    </source>
</evidence>
<feature type="region of interest" description="Disordered" evidence="11">
    <location>
        <begin position="467"/>
        <end position="514"/>
    </location>
</feature>
<dbReference type="Pfam" id="PF07741">
    <property type="entry name" value="BRF1"/>
    <property type="match status" value="1"/>
</dbReference>
<feature type="domain" description="Cyclin-like" evidence="12">
    <location>
        <begin position="180"/>
        <end position="264"/>
    </location>
</feature>
<dbReference type="GO" id="GO:0008270">
    <property type="term" value="F:zinc ion binding"/>
    <property type="evidence" value="ECO:0007669"/>
    <property type="project" value="UniProtKB-KW"/>
</dbReference>
<keyword evidence="7" id="KW-0010">Activator</keyword>
<dbReference type="EMBL" id="KZ992642">
    <property type="protein sequence ID" value="RKP08064.1"/>
    <property type="molecule type" value="Genomic_DNA"/>
</dbReference>
<dbReference type="Gene3D" id="2.20.25.10">
    <property type="match status" value="1"/>
</dbReference>
<dbReference type="GO" id="GO:0006384">
    <property type="term" value="P:transcription initiation at RNA polymerase III promoter"/>
    <property type="evidence" value="ECO:0007669"/>
    <property type="project" value="UniProtKB-ARBA"/>
</dbReference>